<evidence type="ECO:0000313" key="1">
    <source>
        <dbReference type="EMBL" id="SVB83061.1"/>
    </source>
</evidence>
<name>A0A382H9E0_9ZZZZ</name>
<proteinExistence type="predicted"/>
<feature type="non-terminal residue" evidence="1">
    <location>
        <position position="1"/>
    </location>
</feature>
<reference evidence="1" key="1">
    <citation type="submission" date="2018-05" db="EMBL/GenBank/DDBJ databases">
        <authorList>
            <person name="Lanie J.A."/>
            <person name="Ng W.-L."/>
            <person name="Kazmierczak K.M."/>
            <person name="Andrzejewski T.M."/>
            <person name="Davidsen T.M."/>
            <person name="Wayne K.J."/>
            <person name="Tettelin H."/>
            <person name="Glass J.I."/>
            <person name="Rusch D."/>
            <person name="Podicherti R."/>
            <person name="Tsui H.-C.T."/>
            <person name="Winkler M.E."/>
        </authorList>
    </citation>
    <scope>NUCLEOTIDE SEQUENCE</scope>
</reference>
<dbReference type="AlphaFoldDB" id="A0A382H9E0"/>
<dbReference type="EMBL" id="UINC01059539">
    <property type="protein sequence ID" value="SVB83061.1"/>
    <property type="molecule type" value="Genomic_DNA"/>
</dbReference>
<accession>A0A382H9E0</accession>
<gene>
    <name evidence="1" type="ORF">METZ01_LOCUS235915</name>
</gene>
<protein>
    <submittedName>
        <fullName evidence="1">Uncharacterized protein</fullName>
    </submittedName>
</protein>
<sequence>GNIQPGQLCIFQSNNYNELEDHINCHDTVDDLLEQCQLNTILYADSINLTKYDRHMVIGYK</sequence>
<organism evidence="1">
    <name type="scientific">marine metagenome</name>
    <dbReference type="NCBI Taxonomy" id="408172"/>
    <lineage>
        <taxon>unclassified sequences</taxon>
        <taxon>metagenomes</taxon>
        <taxon>ecological metagenomes</taxon>
    </lineage>
</organism>